<organism evidence="21 22">
    <name type="scientific">Geranomyces variabilis</name>
    <dbReference type="NCBI Taxonomy" id="109894"/>
    <lineage>
        <taxon>Eukaryota</taxon>
        <taxon>Fungi</taxon>
        <taxon>Fungi incertae sedis</taxon>
        <taxon>Chytridiomycota</taxon>
        <taxon>Chytridiomycota incertae sedis</taxon>
        <taxon>Chytridiomycetes</taxon>
        <taxon>Spizellomycetales</taxon>
        <taxon>Powellomycetaceae</taxon>
        <taxon>Geranomyces</taxon>
    </lineage>
</organism>
<evidence type="ECO:0000256" key="7">
    <source>
        <dbReference type="ARBA" id="ARBA00022490"/>
    </source>
</evidence>
<keyword evidence="22" id="KW-1185">Reference proteome</keyword>
<dbReference type="InterPro" id="IPR008271">
    <property type="entry name" value="Ser/Thr_kinase_AS"/>
</dbReference>
<evidence type="ECO:0000313" key="21">
    <source>
        <dbReference type="EMBL" id="KAJ3168745.1"/>
    </source>
</evidence>
<dbReference type="PROSITE" id="PS50011">
    <property type="entry name" value="PROTEIN_KINASE_DOM"/>
    <property type="match status" value="1"/>
</dbReference>
<evidence type="ECO:0000256" key="15">
    <source>
        <dbReference type="ARBA" id="ARBA00047899"/>
    </source>
</evidence>
<dbReference type="GO" id="GO:0140662">
    <property type="term" value="F:ATP-dependent protein folding chaperone"/>
    <property type="evidence" value="ECO:0007669"/>
    <property type="project" value="InterPro"/>
</dbReference>
<evidence type="ECO:0000259" key="20">
    <source>
        <dbReference type="PROSITE" id="PS50011"/>
    </source>
</evidence>
<dbReference type="InterPro" id="IPR053374">
    <property type="entry name" value="TCP-1_chaperonin"/>
</dbReference>
<dbReference type="FunFam" id="1.10.560.10:FF:000070">
    <property type="entry name" value="Uncharacterized protein"/>
    <property type="match status" value="1"/>
</dbReference>
<evidence type="ECO:0000256" key="17">
    <source>
        <dbReference type="PROSITE-ProRule" id="PRU10141"/>
    </source>
</evidence>
<dbReference type="PRINTS" id="PR00304">
    <property type="entry name" value="TCOMPLEXTCP1"/>
</dbReference>
<evidence type="ECO:0000256" key="8">
    <source>
        <dbReference type="ARBA" id="ARBA00022527"/>
    </source>
</evidence>
<comment type="subunit">
    <text evidence="4">Component of the T-complex protein 1 (TCP1) complex.</text>
</comment>
<keyword evidence="11" id="KW-0418">Kinase</keyword>
<name>A0AAD5TBW3_9FUNG</name>
<evidence type="ECO:0000256" key="14">
    <source>
        <dbReference type="ARBA" id="ARBA00030049"/>
    </source>
</evidence>
<sequence>MSSSSSPSSNSSSSTSNLSQQADALFKTPKQCEAARNSCNANHRWRSSSLGSNAGGTTSCSDDGHHSQHRQEQRQSQREKASLERARSVSATTLPSTTATTPPVAKASVHANANIKQPNEYSDWELSDVKWCDGSLYRRTEVLGRGKYSNVYGVVRKTDGRVYAVKSLKPNRAKRVKREIHILRNLRAGPNIIEFYGAFIDAYTNEPALIFRRINNVDWRDLYPSMTMEDVRCYAFQLFRALDFAHSKGIMHRDVKPQNILYDPTTRELRLIDWGLADFYFPGLEYNLRVASRYYKPPEVLLGYRRYDYSFDMWSAGCVVAGMMFRVEVMFRGSCDEDQLRAIASVLGGAELRACARKYQINLTPGIISVVRENRTKRADFSSFLTSTMPNAHERAALDLIDNLLCYDHADRITAREALQHPYFILAALTISNIVKSSLGPVGLDKMLVDDIGDVTISNDGATILKLLEVEHPAARVLVELAQQQDKEVGDGTTSVVVIAAELLRRANDLVKNKIHPTTIITGYRLASKEAVKFIVDQMTVKVDSLGRDCLVNVAKTSMSSKIIGADDDFFAELVVNAMTAVKTVGNKGEARYPIKAVNILKAHGKGVRESQLIKGYAINCTVASQAIKTRIVGAKIACLDINLQKARMHLGVNIVIDDPDKLEDIRRREIEITTERIQKILATGANVILTTKGIDDLCLKLFVEAGAMAVRRVKKDDLKRIAKSTGATLISTLANLEGEETFDAAYLGHADEVVQERISDDECILVKGTKVHSSASIILRGANDYMLDEMERSVHDCLCAVKRTLESNAVVPGGGAVEAALSIYLENFATSLGSREQLAIAEFANALLVIPKTLAVNAAKDSTDLVAKLRAYHNAAQNAGGDNAKRALKWYGLDLIKGVTRDNLAAGVLEPAMSKLKSLKAATEAAIALLRIDDMIKIEPEPQEGDPHGH</sequence>
<dbReference type="SUPFAM" id="SSF48592">
    <property type="entry name" value="GroEL equatorial domain-like"/>
    <property type="match status" value="1"/>
</dbReference>
<keyword evidence="8" id="KW-0723">Serine/threonine-protein kinase</keyword>
<evidence type="ECO:0000256" key="6">
    <source>
        <dbReference type="ARBA" id="ARBA00014424"/>
    </source>
</evidence>
<dbReference type="GO" id="GO:0005524">
    <property type="term" value="F:ATP binding"/>
    <property type="evidence" value="ECO:0007669"/>
    <property type="project" value="UniProtKB-UniRule"/>
</dbReference>
<dbReference type="GO" id="GO:0005956">
    <property type="term" value="C:protein kinase CK2 complex"/>
    <property type="evidence" value="ECO:0007669"/>
    <property type="project" value="UniProtKB-ARBA"/>
</dbReference>
<feature type="domain" description="Protein kinase" evidence="20">
    <location>
        <begin position="137"/>
        <end position="424"/>
    </location>
</feature>
<dbReference type="InterPro" id="IPR011009">
    <property type="entry name" value="Kinase-like_dom_sf"/>
</dbReference>
<dbReference type="InterPro" id="IPR027413">
    <property type="entry name" value="GROEL-like_equatorial_sf"/>
</dbReference>
<dbReference type="Gene3D" id="1.10.560.10">
    <property type="entry name" value="GroEL-like equatorial domain"/>
    <property type="match status" value="1"/>
</dbReference>
<dbReference type="PROSITE" id="PS00750">
    <property type="entry name" value="TCP1_1"/>
    <property type="match status" value="1"/>
</dbReference>
<proteinExistence type="inferred from homology"/>
<dbReference type="GO" id="GO:0016887">
    <property type="term" value="F:ATP hydrolysis activity"/>
    <property type="evidence" value="ECO:0007669"/>
    <property type="project" value="InterPro"/>
</dbReference>
<dbReference type="SUPFAM" id="SSF54849">
    <property type="entry name" value="GroEL-intermediate domain like"/>
    <property type="match status" value="1"/>
</dbReference>
<evidence type="ECO:0000256" key="12">
    <source>
        <dbReference type="ARBA" id="ARBA00022840"/>
    </source>
</evidence>
<gene>
    <name evidence="21" type="ORF">HDU87_000949</name>
</gene>
<dbReference type="GO" id="GO:0005832">
    <property type="term" value="C:chaperonin-containing T-complex"/>
    <property type="evidence" value="ECO:0007669"/>
    <property type="project" value="UniProtKB-ARBA"/>
</dbReference>
<dbReference type="InterPro" id="IPR054827">
    <property type="entry name" value="thermosome_alpha"/>
</dbReference>
<dbReference type="Pfam" id="PF00118">
    <property type="entry name" value="Cpn60_TCP1"/>
    <property type="match status" value="1"/>
</dbReference>
<keyword evidence="7" id="KW-0963">Cytoplasm</keyword>
<dbReference type="InterPro" id="IPR017998">
    <property type="entry name" value="Chaperone_TCP-1"/>
</dbReference>
<dbReference type="CDD" id="cd14132">
    <property type="entry name" value="STKc_CK2_alpha"/>
    <property type="match status" value="1"/>
</dbReference>
<evidence type="ECO:0000256" key="4">
    <source>
        <dbReference type="ARBA" id="ARBA00011381"/>
    </source>
</evidence>
<dbReference type="NCBIfam" id="TIGR02340">
    <property type="entry name" value="chap_CCT_alpha"/>
    <property type="match status" value="1"/>
</dbReference>
<dbReference type="FunFam" id="3.50.7.10:FF:000009">
    <property type="entry name" value="T-complex protein 1 subunit alpha"/>
    <property type="match status" value="1"/>
</dbReference>
<evidence type="ECO:0000256" key="11">
    <source>
        <dbReference type="ARBA" id="ARBA00022777"/>
    </source>
</evidence>
<dbReference type="Proteomes" id="UP001212152">
    <property type="component" value="Unassembled WGS sequence"/>
</dbReference>
<feature type="compositionally biased region" description="Low complexity" evidence="19">
    <location>
        <begin position="1"/>
        <end position="19"/>
    </location>
</feature>
<evidence type="ECO:0000313" key="22">
    <source>
        <dbReference type="Proteomes" id="UP001212152"/>
    </source>
</evidence>
<dbReference type="GO" id="GO:0051082">
    <property type="term" value="F:unfolded protein binding"/>
    <property type="evidence" value="ECO:0007669"/>
    <property type="project" value="InterPro"/>
</dbReference>
<dbReference type="PROSITE" id="PS00107">
    <property type="entry name" value="PROTEIN_KINASE_ATP"/>
    <property type="match status" value="1"/>
</dbReference>
<comment type="catalytic activity">
    <reaction evidence="15">
        <text>L-threonyl-[protein] + ATP = O-phospho-L-threonyl-[protein] + ADP + H(+)</text>
        <dbReference type="Rhea" id="RHEA:46608"/>
        <dbReference type="Rhea" id="RHEA-COMP:11060"/>
        <dbReference type="Rhea" id="RHEA-COMP:11605"/>
        <dbReference type="ChEBI" id="CHEBI:15378"/>
        <dbReference type="ChEBI" id="CHEBI:30013"/>
        <dbReference type="ChEBI" id="CHEBI:30616"/>
        <dbReference type="ChEBI" id="CHEBI:61977"/>
        <dbReference type="ChEBI" id="CHEBI:456216"/>
        <dbReference type="EC" id="2.7.11.1"/>
    </reaction>
</comment>
<dbReference type="SMART" id="SM00220">
    <property type="entry name" value="S_TKc"/>
    <property type="match status" value="1"/>
</dbReference>
<comment type="function">
    <text evidence="1">Molecular chaperone; assists the folding of proteins upon ATP hydrolysis.</text>
</comment>
<evidence type="ECO:0000256" key="1">
    <source>
        <dbReference type="ARBA" id="ARBA00002912"/>
    </source>
</evidence>
<dbReference type="InterPro" id="IPR017441">
    <property type="entry name" value="Protein_kinase_ATP_BS"/>
</dbReference>
<dbReference type="InterPro" id="IPR002423">
    <property type="entry name" value="Cpn60/GroEL/TCP-1"/>
</dbReference>
<comment type="caution">
    <text evidence="21">The sequence shown here is derived from an EMBL/GenBank/DDBJ whole genome shotgun (WGS) entry which is preliminary data.</text>
</comment>
<dbReference type="InterPro" id="IPR027409">
    <property type="entry name" value="GroEL-like_apical_dom_sf"/>
</dbReference>
<comment type="subcellular location">
    <subcellularLocation>
        <location evidence="2">Cytoplasm</location>
    </subcellularLocation>
</comment>
<dbReference type="AlphaFoldDB" id="A0AAD5TBW3"/>
<dbReference type="FunFam" id="3.30.200.20:FF:000088">
    <property type="entry name" value="Casein kinase II subunit alpha"/>
    <property type="match status" value="1"/>
</dbReference>
<protein>
    <recommendedName>
        <fullName evidence="6">T-complex protein 1 subunit alpha</fullName>
        <ecNumber evidence="5">2.7.11.1</ecNumber>
    </recommendedName>
    <alternativeName>
        <fullName evidence="14">CCT-alpha</fullName>
    </alternativeName>
</protein>
<dbReference type="NCBIfam" id="NF041083">
    <property type="entry name" value="thermosome_beta"/>
    <property type="match status" value="1"/>
</dbReference>
<evidence type="ECO:0000256" key="19">
    <source>
        <dbReference type="SAM" id="MobiDB-lite"/>
    </source>
</evidence>
<dbReference type="Gene3D" id="3.30.200.20">
    <property type="entry name" value="Phosphorylase Kinase, domain 1"/>
    <property type="match status" value="1"/>
</dbReference>
<dbReference type="PANTHER" id="PTHR11353">
    <property type="entry name" value="CHAPERONIN"/>
    <property type="match status" value="1"/>
</dbReference>
<evidence type="ECO:0000256" key="2">
    <source>
        <dbReference type="ARBA" id="ARBA00004496"/>
    </source>
</evidence>
<evidence type="ECO:0000256" key="3">
    <source>
        <dbReference type="ARBA" id="ARBA00008020"/>
    </source>
</evidence>
<keyword evidence="12 17" id="KW-0067">ATP-binding</keyword>
<dbReference type="PROSITE" id="PS00995">
    <property type="entry name" value="TCP1_3"/>
    <property type="match status" value="1"/>
</dbReference>
<dbReference type="InterPro" id="IPR045216">
    <property type="entry name" value="CK2_alpha"/>
</dbReference>
<dbReference type="Pfam" id="PF00069">
    <property type="entry name" value="Pkinase"/>
    <property type="match status" value="1"/>
</dbReference>
<accession>A0AAD5TBW3</accession>
<dbReference type="FunFam" id="1.10.510.10:FF:000459">
    <property type="entry name" value="Casein kinase II subunit alpha"/>
    <property type="match status" value="1"/>
</dbReference>
<evidence type="ECO:0000256" key="16">
    <source>
        <dbReference type="ARBA" id="ARBA00048679"/>
    </source>
</evidence>
<feature type="compositionally biased region" description="Polar residues" evidence="19">
    <location>
        <begin position="37"/>
        <end position="61"/>
    </location>
</feature>
<feature type="compositionally biased region" description="Basic and acidic residues" evidence="19">
    <location>
        <begin position="62"/>
        <end position="87"/>
    </location>
</feature>
<dbReference type="GO" id="GO:0004674">
    <property type="term" value="F:protein serine/threonine kinase activity"/>
    <property type="evidence" value="ECO:0007669"/>
    <property type="project" value="UniProtKB-KW"/>
</dbReference>
<dbReference type="PROSITE" id="PS00108">
    <property type="entry name" value="PROTEIN_KINASE_ST"/>
    <property type="match status" value="1"/>
</dbReference>
<dbReference type="Gene3D" id="3.30.260.10">
    <property type="entry name" value="TCP-1-like chaperonin intermediate domain"/>
    <property type="match status" value="1"/>
</dbReference>
<evidence type="ECO:0000256" key="5">
    <source>
        <dbReference type="ARBA" id="ARBA00012513"/>
    </source>
</evidence>
<dbReference type="SUPFAM" id="SSF56112">
    <property type="entry name" value="Protein kinase-like (PK-like)"/>
    <property type="match status" value="1"/>
</dbReference>
<reference evidence="21" key="1">
    <citation type="submission" date="2020-05" db="EMBL/GenBank/DDBJ databases">
        <title>Phylogenomic resolution of chytrid fungi.</title>
        <authorList>
            <person name="Stajich J.E."/>
            <person name="Amses K."/>
            <person name="Simmons R."/>
            <person name="Seto K."/>
            <person name="Myers J."/>
            <person name="Bonds A."/>
            <person name="Quandt C.A."/>
            <person name="Barry K."/>
            <person name="Liu P."/>
            <person name="Grigoriev I."/>
            <person name="Longcore J.E."/>
            <person name="James T.Y."/>
        </authorList>
    </citation>
    <scope>NUCLEOTIDE SEQUENCE</scope>
    <source>
        <strain evidence="21">JEL0379</strain>
    </source>
</reference>
<dbReference type="InterPro" id="IPR027410">
    <property type="entry name" value="TCP-1-like_intermed_sf"/>
</dbReference>
<dbReference type="GO" id="GO:0005730">
    <property type="term" value="C:nucleolus"/>
    <property type="evidence" value="ECO:0007669"/>
    <property type="project" value="UniProtKB-ARBA"/>
</dbReference>
<dbReference type="EMBL" id="JADGJQ010000116">
    <property type="protein sequence ID" value="KAJ3168745.1"/>
    <property type="molecule type" value="Genomic_DNA"/>
</dbReference>
<feature type="region of interest" description="Disordered" evidence="19">
    <location>
        <begin position="1"/>
        <end position="105"/>
    </location>
</feature>
<feature type="compositionally biased region" description="Low complexity" evidence="19">
    <location>
        <begin position="88"/>
        <end position="105"/>
    </location>
</feature>
<dbReference type="GO" id="GO:0006357">
    <property type="term" value="P:regulation of transcription by RNA polymerase II"/>
    <property type="evidence" value="ECO:0007669"/>
    <property type="project" value="UniProtKB-ARBA"/>
</dbReference>
<dbReference type="InterPro" id="IPR000719">
    <property type="entry name" value="Prot_kinase_dom"/>
</dbReference>
<dbReference type="CDD" id="cd03335">
    <property type="entry name" value="TCP1_alpha"/>
    <property type="match status" value="1"/>
</dbReference>
<dbReference type="InterPro" id="IPR002194">
    <property type="entry name" value="Chaperonin_TCP-1_CS"/>
</dbReference>
<dbReference type="NCBIfam" id="NF041082">
    <property type="entry name" value="thermosome_alpha"/>
    <property type="match status" value="1"/>
</dbReference>
<dbReference type="EC" id="2.7.11.1" evidence="5"/>
<feature type="binding site" evidence="17">
    <location>
        <position position="166"/>
    </location>
    <ligand>
        <name>ATP</name>
        <dbReference type="ChEBI" id="CHEBI:30616"/>
    </ligand>
</feature>
<evidence type="ECO:0000256" key="9">
    <source>
        <dbReference type="ARBA" id="ARBA00022679"/>
    </source>
</evidence>
<dbReference type="Gene3D" id="1.10.510.10">
    <property type="entry name" value="Transferase(Phosphotransferase) domain 1"/>
    <property type="match status" value="1"/>
</dbReference>
<comment type="catalytic activity">
    <reaction evidence="16">
        <text>L-seryl-[protein] + ATP = O-phospho-L-seryl-[protein] + ADP + H(+)</text>
        <dbReference type="Rhea" id="RHEA:17989"/>
        <dbReference type="Rhea" id="RHEA-COMP:9863"/>
        <dbReference type="Rhea" id="RHEA-COMP:11604"/>
        <dbReference type="ChEBI" id="CHEBI:15378"/>
        <dbReference type="ChEBI" id="CHEBI:29999"/>
        <dbReference type="ChEBI" id="CHEBI:30616"/>
        <dbReference type="ChEBI" id="CHEBI:83421"/>
        <dbReference type="ChEBI" id="CHEBI:456216"/>
        <dbReference type="EC" id="2.7.11.1"/>
    </reaction>
</comment>
<evidence type="ECO:0000256" key="10">
    <source>
        <dbReference type="ARBA" id="ARBA00022741"/>
    </source>
</evidence>
<dbReference type="SUPFAM" id="SSF52029">
    <property type="entry name" value="GroEL apical domain-like"/>
    <property type="match status" value="1"/>
</dbReference>
<comment type="similarity">
    <text evidence="3 18">Belongs to the TCP-1 chaperonin family.</text>
</comment>
<dbReference type="PROSITE" id="PS00751">
    <property type="entry name" value="TCP1_2"/>
    <property type="match status" value="1"/>
</dbReference>
<dbReference type="InterPro" id="IPR012715">
    <property type="entry name" value="Chap_CCT_alpha"/>
</dbReference>
<dbReference type="Gene3D" id="3.50.7.10">
    <property type="entry name" value="GroEL"/>
    <property type="match status" value="1"/>
</dbReference>
<evidence type="ECO:0000256" key="18">
    <source>
        <dbReference type="RuleBase" id="RU004187"/>
    </source>
</evidence>
<keyword evidence="10 17" id="KW-0547">Nucleotide-binding</keyword>
<keyword evidence="13 18" id="KW-0143">Chaperone</keyword>
<keyword evidence="9" id="KW-0808">Transferase</keyword>
<evidence type="ECO:0000256" key="13">
    <source>
        <dbReference type="ARBA" id="ARBA00023186"/>
    </source>
</evidence>